<keyword evidence="3" id="KW-1185">Reference proteome</keyword>
<feature type="compositionally biased region" description="Polar residues" evidence="1">
    <location>
        <begin position="47"/>
        <end position="57"/>
    </location>
</feature>
<comment type="caution">
    <text evidence="2">The sequence shown here is derived from an EMBL/GenBank/DDBJ whole genome shotgun (WGS) entry which is preliminary data.</text>
</comment>
<evidence type="ECO:0000256" key="1">
    <source>
        <dbReference type="SAM" id="MobiDB-lite"/>
    </source>
</evidence>
<evidence type="ECO:0000313" key="2">
    <source>
        <dbReference type="EMBL" id="ELP67620.1"/>
    </source>
</evidence>
<organism evidence="2 3">
    <name type="scientific">Streptomyces turgidiscabies (strain Car8)</name>
    <dbReference type="NCBI Taxonomy" id="698760"/>
    <lineage>
        <taxon>Bacteria</taxon>
        <taxon>Bacillati</taxon>
        <taxon>Actinomycetota</taxon>
        <taxon>Actinomycetes</taxon>
        <taxon>Kitasatosporales</taxon>
        <taxon>Streptomycetaceae</taxon>
        <taxon>Streptomyces</taxon>
    </lineage>
</organism>
<proteinExistence type="predicted"/>
<evidence type="ECO:0000313" key="3">
    <source>
        <dbReference type="Proteomes" id="UP000010931"/>
    </source>
</evidence>
<protein>
    <submittedName>
        <fullName evidence="2">Uncharacterized protein</fullName>
    </submittedName>
</protein>
<feature type="region of interest" description="Disordered" evidence="1">
    <location>
        <begin position="1"/>
        <end position="20"/>
    </location>
</feature>
<feature type="non-terminal residue" evidence="2">
    <location>
        <position position="1"/>
    </location>
</feature>
<feature type="compositionally biased region" description="Basic and acidic residues" evidence="1">
    <location>
        <begin position="1"/>
        <end position="12"/>
    </location>
</feature>
<dbReference type="AlphaFoldDB" id="L7FAF0"/>
<feature type="region of interest" description="Disordered" evidence="1">
    <location>
        <begin position="39"/>
        <end position="65"/>
    </location>
</feature>
<accession>L7FAF0</accession>
<dbReference type="EMBL" id="AEJB01000272">
    <property type="protein sequence ID" value="ELP67620.1"/>
    <property type="molecule type" value="Genomic_DNA"/>
</dbReference>
<dbReference type="Proteomes" id="UP000010931">
    <property type="component" value="Unassembled WGS sequence"/>
</dbReference>
<reference evidence="2 3" key="1">
    <citation type="journal article" date="2011" name="Plasmid">
        <title>Streptomyces turgidiscabies Car8 contains a modular pathogenicity island that shares virulence genes with other actinobacterial plant pathogens.</title>
        <authorList>
            <person name="Huguet-Tapia J.C."/>
            <person name="Badger J.H."/>
            <person name="Loria R."/>
            <person name="Pettis G.S."/>
        </authorList>
    </citation>
    <scope>NUCLEOTIDE SEQUENCE [LARGE SCALE GENOMIC DNA]</scope>
    <source>
        <strain evidence="2 3">Car8</strain>
    </source>
</reference>
<gene>
    <name evidence="2" type="ORF">STRTUCAR8_08526</name>
</gene>
<name>L7FAF0_STRT8</name>
<sequence length="94" mass="10476">RASRSPRDRDGDDSQSSSRPQLWMRLGWTRITSSLKCGPNSFGPVRSSASPRMSTPRTFQGRTLTTSSTTSATFGFFSRLRHFLVPPNSCGRHL</sequence>